<name>A0A966DUI4_9SPHI</name>
<evidence type="ECO:0000313" key="2">
    <source>
        <dbReference type="EMBL" id="NCD69669.1"/>
    </source>
</evidence>
<keyword evidence="3" id="KW-1185">Reference proteome</keyword>
<feature type="domain" description="MoaF-like" evidence="1">
    <location>
        <begin position="4"/>
        <end position="99"/>
    </location>
</feature>
<dbReference type="InterPro" id="IPR053892">
    <property type="entry name" value="MoaF-like"/>
</dbReference>
<comment type="caution">
    <text evidence="2">The sequence shown here is derived from an EMBL/GenBank/DDBJ whole genome shotgun (WGS) entry which is preliminary data.</text>
</comment>
<reference evidence="2" key="1">
    <citation type="submission" date="2020-01" db="EMBL/GenBank/DDBJ databases">
        <authorList>
            <person name="Seo Y.L."/>
        </authorList>
    </citation>
    <scope>NUCLEOTIDE SEQUENCE</scope>
    <source>
        <strain evidence="2">R11</strain>
    </source>
</reference>
<evidence type="ECO:0000313" key="3">
    <source>
        <dbReference type="Proteomes" id="UP000638732"/>
    </source>
</evidence>
<proteinExistence type="predicted"/>
<protein>
    <recommendedName>
        <fullName evidence="1">MoaF-like domain-containing protein</fullName>
    </recommendedName>
</protein>
<evidence type="ECO:0000259" key="1">
    <source>
        <dbReference type="Pfam" id="PF22036"/>
    </source>
</evidence>
<reference evidence="2" key="2">
    <citation type="submission" date="2020-10" db="EMBL/GenBank/DDBJ databases">
        <title>Mucilaginibacter sp. nov., isolated from soil.</title>
        <authorList>
            <person name="Jeon C.O."/>
        </authorList>
    </citation>
    <scope>NUCLEOTIDE SEQUENCE</scope>
    <source>
        <strain evidence="2">R11</strain>
    </source>
</reference>
<sequence>MDIIGNKYLVTFGMAKATLNFDSETSLTFNIIEKEGQKQNITETVAIKLTELRPQLYLVTWQEENGTTVTQVQDYENETVYSNWTASCGLFTNIKGTIQKV</sequence>
<dbReference type="Gene3D" id="2.40.128.20">
    <property type="match status" value="1"/>
</dbReference>
<dbReference type="Proteomes" id="UP000638732">
    <property type="component" value="Unassembled WGS sequence"/>
</dbReference>
<accession>A0A966DUI4</accession>
<dbReference type="InterPro" id="IPR012674">
    <property type="entry name" value="Calycin"/>
</dbReference>
<dbReference type="RefSeq" id="WP_166585625.1">
    <property type="nucleotide sequence ID" value="NZ_WWEO01000041.1"/>
</dbReference>
<dbReference type="EMBL" id="WWEO01000041">
    <property type="protein sequence ID" value="NCD69669.1"/>
    <property type="molecule type" value="Genomic_DNA"/>
</dbReference>
<dbReference type="Pfam" id="PF22036">
    <property type="entry name" value="MoaF_like"/>
    <property type="match status" value="1"/>
</dbReference>
<organism evidence="2 3">
    <name type="scientific">Mucilaginibacter agri</name>
    <dbReference type="NCBI Taxonomy" id="2695265"/>
    <lineage>
        <taxon>Bacteria</taxon>
        <taxon>Pseudomonadati</taxon>
        <taxon>Bacteroidota</taxon>
        <taxon>Sphingobacteriia</taxon>
        <taxon>Sphingobacteriales</taxon>
        <taxon>Sphingobacteriaceae</taxon>
        <taxon>Mucilaginibacter</taxon>
    </lineage>
</organism>
<gene>
    <name evidence="2" type="ORF">GSY63_09910</name>
</gene>
<dbReference type="AlphaFoldDB" id="A0A966DUI4"/>